<dbReference type="Proteomes" id="UP000317909">
    <property type="component" value="Chromosome"/>
</dbReference>
<gene>
    <name evidence="1" type="ORF">I41_18180</name>
</gene>
<proteinExistence type="predicted"/>
<evidence type="ECO:0000313" key="2">
    <source>
        <dbReference type="Proteomes" id="UP000317909"/>
    </source>
</evidence>
<sequence>MSIGYLREWDRVNDRFSGAGPPGPAFLRELFGEHFFLVPDIFIVDKFHGEKEALALLTELPTLTGGGIVDTPIGDEIIPILTQLHRIEDLSLYGTKVTDRGILRLTELPRLKNLIVSKTLVTEEGVHEFQRRCPDCVVHRENDDSDE</sequence>
<dbReference type="Gene3D" id="3.80.10.10">
    <property type="entry name" value="Ribonuclease Inhibitor"/>
    <property type="match status" value="1"/>
</dbReference>
<dbReference type="EMBL" id="CP036339">
    <property type="protein sequence ID" value="QDT72636.1"/>
    <property type="molecule type" value="Genomic_DNA"/>
</dbReference>
<evidence type="ECO:0000313" key="1">
    <source>
        <dbReference type="EMBL" id="QDT72636.1"/>
    </source>
</evidence>
<organism evidence="1 2">
    <name type="scientific">Lacipirellula limnantheis</name>
    <dbReference type="NCBI Taxonomy" id="2528024"/>
    <lineage>
        <taxon>Bacteria</taxon>
        <taxon>Pseudomonadati</taxon>
        <taxon>Planctomycetota</taxon>
        <taxon>Planctomycetia</taxon>
        <taxon>Pirellulales</taxon>
        <taxon>Lacipirellulaceae</taxon>
        <taxon>Lacipirellula</taxon>
    </lineage>
</organism>
<dbReference type="InterPro" id="IPR032675">
    <property type="entry name" value="LRR_dom_sf"/>
</dbReference>
<dbReference type="SUPFAM" id="SSF52047">
    <property type="entry name" value="RNI-like"/>
    <property type="match status" value="1"/>
</dbReference>
<dbReference type="KEGG" id="llh:I41_18180"/>
<reference evidence="1 2" key="1">
    <citation type="submission" date="2019-02" db="EMBL/GenBank/DDBJ databases">
        <title>Deep-cultivation of Planctomycetes and their phenomic and genomic characterization uncovers novel biology.</title>
        <authorList>
            <person name="Wiegand S."/>
            <person name="Jogler M."/>
            <person name="Boedeker C."/>
            <person name="Pinto D."/>
            <person name="Vollmers J."/>
            <person name="Rivas-Marin E."/>
            <person name="Kohn T."/>
            <person name="Peeters S.H."/>
            <person name="Heuer A."/>
            <person name="Rast P."/>
            <person name="Oberbeckmann S."/>
            <person name="Bunk B."/>
            <person name="Jeske O."/>
            <person name="Meyerdierks A."/>
            <person name="Storesund J.E."/>
            <person name="Kallscheuer N."/>
            <person name="Luecker S."/>
            <person name="Lage O.M."/>
            <person name="Pohl T."/>
            <person name="Merkel B.J."/>
            <person name="Hornburger P."/>
            <person name="Mueller R.-W."/>
            <person name="Bruemmer F."/>
            <person name="Labrenz M."/>
            <person name="Spormann A.M."/>
            <person name="Op den Camp H."/>
            <person name="Overmann J."/>
            <person name="Amann R."/>
            <person name="Jetten M.S.M."/>
            <person name="Mascher T."/>
            <person name="Medema M.H."/>
            <person name="Devos D.P."/>
            <person name="Kaster A.-K."/>
            <person name="Ovreas L."/>
            <person name="Rohde M."/>
            <person name="Galperin M.Y."/>
            <person name="Jogler C."/>
        </authorList>
    </citation>
    <scope>NUCLEOTIDE SEQUENCE [LARGE SCALE GENOMIC DNA]</scope>
    <source>
        <strain evidence="1 2">I41</strain>
    </source>
</reference>
<name>A0A517TW91_9BACT</name>
<evidence type="ECO:0008006" key="3">
    <source>
        <dbReference type="Google" id="ProtNLM"/>
    </source>
</evidence>
<protein>
    <recommendedName>
        <fullName evidence="3">Leucine Rich repeats (2 copies)</fullName>
    </recommendedName>
</protein>
<dbReference type="AlphaFoldDB" id="A0A517TW91"/>
<accession>A0A517TW91</accession>
<keyword evidence="2" id="KW-1185">Reference proteome</keyword>